<name>A0A1H4G8M5_9BACI</name>
<dbReference type="EMBL" id="FNQR01000014">
    <property type="protein sequence ID" value="SEB05797.1"/>
    <property type="molecule type" value="Genomic_DNA"/>
</dbReference>
<dbReference type="InterPro" id="IPR003148">
    <property type="entry name" value="RCK_N"/>
</dbReference>
<keyword evidence="3" id="KW-1185">Reference proteome</keyword>
<dbReference type="PANTHER" id="PTHR43833">
    <property type="entry name" value="POTASSIUM CHANNEL PROTEIN 2-RELATED-RELATED"/>
    <property type="match status" value="1"/>
</dbReference>
<dbReference type="GO" id="GO:0006813">
    <property type="term" value="P:potassium ion transport"/>
    <property type="evidence" value="ECO:0007669"/>
    <property type="project" value="InterPro"/>
</dbReference>
<sequence length="151" mass="16905">MENHHIIIGWNKCSKQLIQKIRDNGKKEGIILIDDSLKFIPDELPKDVSFIKGNAYNPDVLVKADIKHAKIVMITSDPAKREEEADHQSIMFTVAAKAANPNVRVITEILTRKQAENAKRVGASTIIQSSELLGGLMYNTLNYHSAQKNKI</sequence>
<keyword evidence="2" id="KW-0407">Ion channel</keyword>
<reference evidence="2 3" key="1">
    <citation type="submission" date="2016-10" db="EMBL/GenBank/DDBJ databases">
        <authorList>
            <person name="de Groot N.N."/>
        </authorList>
    </citation>
    <scope>NUCLEOTIDE SEQUENCE [LARGE SCALE GENOMIC DNA]</scope>
    <source>
        <strain evidence="2 3">CCM7597</strain>
    </source>
</reference>
<dbReference type="AlphaFoldDB" id="A0A1H4G8M5"/>
<dbReference type="PROSITE" id="PS51201">
    <property type="entry name" value="RCK_N"/>
    <property type="match status" value="1"/>
</dbReference>
<feature type="domain" description="RCK N-terminal" evidence="1">
    <location>
        <begin position="2"/>
        <end position="131"/>
    </location>
</feature>
<organism evidence="2 3">
    <name type="scientific">Thalassobacillus cyri</name>
    <dbReference type="NCBI Taxonomy" id="571932"/>
    <lineage>
        <taxon>Bacteria</taxon>
        <taxon>Bacillati</taxon>
        <taxon>Bacillota</taxon>
        <taxon>Bacilli</taxon>
        <taxon>Bacillales</taxon>
        <taxon>Bacillaceae</taxon>
        <taxon>Thalassobacillus</taxon>
    </lineage>
</organism>
<evidence type="ECO:0000313" key="2">
    <source>
        <dbReference type="EMBL" id="SEB05797.1"/>
    </source>
</evidence>
<evidence type="ECO:0000313" key="3">
    <source>
        <dbReference type="Proteomes" id="UP000198584"/>
    </source>
</evidence>
<dbReference type="RefSeq" id="WP_176791622.1">
    <property type="nucleotide sequence ID" value="NZ_FNQR01000014.1"/>
</dbReference>
<dbReference type="SUPFAM" id="SSF51735">
    <property type="entry name" value="NAD(P)-binding Rossmann-fold domains"/>
    <property type="match status" value="1"/>
</dbReference>
<keyword evidence="2" id="KW-0406">Ion transport</keyword>
<dbReference type="STRING" id="571932.SAMN05421743_11490"/>
<dbReference type="Proteomes" id="UP000198584">
    <property type="component" value="Unassembled WGS sequence"/>
</dbReference>
<gene>
    <name evidence="2" type="ORF">SAMN05421743_11490</name>
</gene>
<dbReference type="InterPro" id="IPR050721">
    <property type="entry name" value="Trk_Ktr_HKT_K-transport"/>
</dbReference>
<proteinExistence type="predicted"/>
<evidence type="ECO:0000259" key="1">
    <source>
        <dbReference type="PROSITE" id="PS51201"/>
    </source>
</evidence>
<dbReference type="PANTHER" id="PTHR43833:SF9">
    <property type="entry name" value="POTASSIUM CHANNEL PROTEIN YUGO-RELATED"/>
    <property type="match status" value="1"/>
</dbReference>
<keyword evidence="2" id="KW-0813">Transport</keyword>
<dbReference type="GO" id="GO:0034220">
    <property type="term" value="P:monoatomic ion transmembrane transport"/>
    <property type="evidence" value="ECO:0007669"/>
    <property type="project" value="UniProtKB-KW"/>
</dbReference>
<dbReference type="Pfam" id="PF02254">
    <property type="entry name" value="TrkA_N"/>
    <property type="match status" value="1"/>
</dbReference>
<protein>
    <submittedName>
        <fullName evidence="2">Voltage-gated potassium channel</fullName>
    </submittedName>
</protein>
<accession>A0A1H4G8M5</accession>
<dbReference type="InterPro" id="IPR036291">
    <property type="entry name" value="NAD(P)-bd_dom_sf"/>
</dbReference>
<dbReference type="Gene3D" id="3.40.50.720">
    <property type="entry name" value="NAD(P)-binding Rossmann-like Domain"/>
    <property type="match status" value="1"/>
</dbReference>